<dbReference type="PANTHER" id="PTHR32347:SF23">
    <property type="entry name" value="BLL5650 PROTEIN"/>
    <property type="match status" value="1"/>
</dbReference>
<protein>
    <recommendedName>
        <fullName evidence="7">RND transporter</fullName>
    </recommendedName>
</protein>
<proteinExistence type="predicted"/>
<gene>
    <name evidence="5" type="ORF">N479_02190</name>
</gene>
<keyword evidence="4" id="KW-0472">Membrane</keyword>
<accession>A0A0F6A6F1</accession>
<name>A0A0F6A6F1_9GAMM</name>
<sequence>MQLGRAYQKGERLKRVLNEGSCEVDIKKEKVQKKKLKQVPLIGCLVICILAVATWYVSGQANTTSVKRDNLLFSTVKQGDLKVEIEGYGSLRSDKQQLITSLTSATVQEIILKPGALVTADSVIVQLANPELKQLVDTASQELAQRKANLRQLKLNHQREILNESSNYAELEARYETAKVQLEAQSGLVKTGIVSPLDYKESVVREAQLKKRLKIHQQRTAALKKVHQEAINIQLEQIKQQQGQLDIAQNRLDRLTVKAGSDGVLQSLSVELGQSLAAGEEIALIGSVEDLIALVKVPQSKAQQIEVGQKAVVDTRRDEIIGTVSRIDPVVVDNTVEVEIALPTQLPESARPQSSVDVVINTDTLVNITYMERPVNATFNSSTSLFRLVDASNSATKTEVEFGKEAGRYIEVISGAKVDDIFIISDLSLLTETELKIESF</sequence>
<feature type="coiled-coil region" evidence="3">
    <location>
        <begin position="231"/>
        <end position="258"/>
    </location>
</feature>
<dbReference type="Gene3D" id="2.40.50.100">
    <property type="match status" value="1"/>
</dbReference>
<evidence type="ECO:0000256" key="2">
    <source>
        <dbReference type="ARBA" id="ARBA00023054"/>
    </source>
</evidence>
<dbReference type="Proteomes" id="UP000033434">
    <property type="component" value="Unassembled WGS sequence"/>
</dbReference>
<evidence type="ECO:0000313" key="6">
    <source>
        <dbReference type="Proteomes" id="UP000033434"/>
    </source>
</evidence>
<keyword evidence="2 3" id="KW-0175">Coiled coil</keyword>
<dbReference type="EMBL" id="AUXW01000176">
    <property type="protein sequence ID" value="KKE81792.1"/>
    <property type="molecule type" value="Genomic_DNA"/>
</dbReference>
<evidence type="ECO:0000313" key="5">
    <source>
        <dbReference type="EMBL" id="KKE81792.1"/>
    </source>
</evidence>
<dbReference type="PATRIC" id="fig|1129367.4.peg.4286"/>
<evidence type="ECO:0000256" key="3">
    <source>
        <dbReference type="SAM" id="Coils"/>
    </source>
</evidence>
<keyword evidence="4" id="KW-0812">Transmembrane</keyword>
<evidence type="ECO:0000256" key="1">
    <source>
        <dbReference type="ARBA" id="ARBA00004196"/>
    </source>
</evidence>
<comment type="subcellular location">
    <subcellularLocation>
        <location evidence="1">Cell envelope</location>
    </subcellularLocation>
</comment>
<comment type="caution">
    <text evidence="5">The sequence shown here is derived from an EMBL/GenBank/DDBJ whole genome shotgun (WGS) entry which is preliminary data.</text>
</comment>
<evidence type="ECO:0008006" key="7">
    <source>
        <dbReference type="Google" id="ProtNLM"/>
    </source>
</evidence>
<dbReference type="InterPro" id="IPR050465">
    <property type="entry name" value="UPF0194_transport"/>
</dbReference>
<reference evidence="5 6" key="1">
    <citation type="journal article" date="2015" name="BMC Genomics">
        <title>Genome mining reveals unlocked bioactive potential of marine Gram-negative bacteria.</title>
        <authorList>
            <person name="Machado H."/>
            <person name="Sonnenschein E.C."/>
            <person name="Melchiorsen J."/>
            <person name="Gram L."/>
        </authorList>
    </citation>
    <scope>NUCLEOTIDE SEQUENCE [LARGE SCALE GENOMIC DNA]</scope>
    <source>
        <strain evidence="5 6">S4054</strain>
    </source>
</reference>
<dbReference type="PANTHER" id="PTHR32347">
    <property type="entry name" value="EFFLUX SYSTEM COMPONENT YKNX-RELATED"/>
    <property type="match status" value="1"/>
</dbReference>
<organism evidence="5 6">
    <name type="scientific">Pseudoalteromonas luteoviolacea S4054</name>
    <dbReference type="NCBI Taxonomy" id="1129367"/>
    <lineage>
        <taxon>Bacteria</taxon>
        <taxon>Pseudomonadati</taxon>
        <taxon>Pseudomonadota</taxon>
        <taxon>Gammaproteobacteria</taxon>
        <taxon>Alteromonadales</taxon>
        <taxon>Pseudoalteromonadaceae</taxon>
        <taxon>Pseudoalteromonas</taxon>
    </lineage>
</organism>
<feature type="transmembrane region" description="Helical" evidence="4">
    <location>
        <begin position="39"/>
        <end position="58"/>
    </location>
</feature>
<evidence type="ECO:0000256" key="4">
    <source>
        <dbReference type="SAM" id="Phobius"/>
    </source>
</evidence>
<dbReference type="AlphaFoldDB" id="A0A0F6A6F1"/>
<dbReference type="Gene3D" id="2.40.30.170">
    <property type="match status" value="1"/>
</dbReference>
<feature type="coiled-coil region" evidence="3">
    <location>
        <begin position="136"/>
        <end position="188"/>
    </location>
</feature>
<keyword evidence="4" id="KW-1133">Transmembrane helix</keyword>
<dbReference type="GO" id="GO:0030313">
    <property type="term" value="C:cell envelope"/>
    <property type="evidence" value="ECO:0007669"/>
    <property type="project" value="UniProtKB-SubCell"/>
</dbReference>
<dbReference type="Gene3D" id="1.10.287.470">
    <property type="entry name" value="Helix hairpin bin"/>
    <property type="match status" value="1"/>
</dbReference>